<dbReference type="InterPro" id="IPR000014">
    <property type="entry name" value="PAS"/>
</dbReference>
<feature type="binding site" evidence="8">
    <location>
        <position position="502"/>
    </location>
    <ligand>
        <name>Zn(2+)</name>
        <dbReference type="ChEBI" id="CHEBI:29105"/>
        <label>1</label>
    </ligand>
</feature>
<feature type="region of interest" description="Disordered" evidence="10">
    <location>
        <begin position="780"/>
        <end position="807"/>
    </location>
</feature>
<dbReference type="GO" id="GO:0004115">
    <property type="term" value="F:3',5'-cyclic-AMP phosphodiesterase activity"/>
    <property type="evidence" value="ECO:0000318"/>
    <property type="project" value="GO_Central"/>
</dbReference>
<evidence type="ECO:0000259" key="12">
    <source>
        <dbReference type="PROSITE" id="PS51845"/>
    </source>
</evidence>
<evidence type="ECO:0000256" key="4">
    <source>
        <dbReference type="ARBA" id="ARBA00022801"/>
    </source>
</evidence>
<evidence type="ECO:0000256" key="3">
    <source>
        <dbReference type="ARBA" id="ARBA00022723"/>
    </source>
</evidence>
<dbReference type="Proteomes" id="UP000008144">
    <property type="component" value="Chromosome 5"/>
</dbReference>
<dbReference type="SUPFAM" id="SSF109604">
    <property type="entry name" value="HD-domain/PDEase-like"/>
    <property type="match status" value="1"/>
</dbReference>
<keyword evidence="4 9" id="KW-0378">Hydrolase</keyword>
<evidence type="ECO:0000256" key="5">
    <source>
        <dbReference type="ARBA" id="ARBA00023149"/>
    </source>
</evidence>
<evidence type="ECO:0000259" key="11">
    <source>
        <dbReference type="PROSITE" id="PS50112"/>
    </source>
</evidence>
<evidence type="ECO:0000313" key="13">
    <source>
        <dbReference type="Ensembl" id="ENSCINP00000016568.3"/>
    </source>
</evidence>
<dbReference type="CDD" id="cd00077">
    <property type="entry name" value="HDc"/>
    <property type="match status" value="1"/>
</dbReference>
<dbReference type="EC" id="3.1.4.-" evidence="9"/>
<dbReference type="Pfam" id="PF00989">
    <property type="entry name" value="PAS"/>
    <property type="match status" value="1"/>
</dbReference>
<sequence length="807" mass="92067">SLTCKLLPKNDNFEHKQPTVRELHIGSMKVPKPQFKALLVFMKEDAQLQALEKTLGKLGFEHDVKSCEAALDAFHKKQPHLVIIDCRHNYAFDAETVCSSIRNTSNGSFTTIVALVHRRFFYRNQINQASNTTDLLNVGFNRFINETTKLDELEDELLQLESGLLTQQVKIKSCQAILTALERCRDLIWIIDDKSNIQYVNKTLERVLGFQSKHVVGTNFSQYIQNDKSNDDDEFKNYKEWEGSFYCRRKIGDDVHLQAMFLPLLCLVSTDCYLFLNIKIKGNGACFTVGLPAPIKVLVSEHEICGCNFKDSIRSFLWDGSHRRTNSLAKIHSMAIEAPITQIINLINVVKDCSQPSETEVLEQILEILRNSELYSPADLPNKSRDPMLSDFVEGLVTGTGFSHRRSSGGENILSRRKGGLTRTNENPAIAMCLENYDSWDYDVLALERVSVKKPLVHSGMHALGQFNVCEVLDCTPTTLHSWLVAIEQNYHASNPYHNSTHAADVLHATAYFLKKDRLKNWMEPLDEIAALLAAIIHDVDHPGRTNNFLVNSSSPLALLYNDTAVLESHHAAFAFKFTVNNDKCNIFKNLSKENFMTIRQSIIDMVLATELSKHFEHVNKFISIVTKNNSNNPDSNAAVTHELKTLIKRVMIKVADVINPARKTPLCVEWARRISEEYFAQTDEEKRLGLPVVMPHFDRNTCSMPKSQMTFMDYFLTDMFEAWHEFCGMEDVMNNLTDNYNYWKKLQDRGVMRLAELEDEEFADLHYDPSVSGRHWKYSDEKKDSEIPDSDSIVNKTGTIGNHLPH</sequence>
<proteinExistence type="inferred from homology"/>
<accession>F6YN13</accession>
<feature type="domain" description="PDEase" evidence="12">
    <location>
        <begin position="422"/>
        <end position="751"/>
    </location>
</feature>
<dbReference type="Gene3D" id="3.30.450.20">
    <property type="entry name" value="PAS domain"/>
    <property type="match status" value="1"/>
</dbReference>
<feature type="binding site" evidence="7">
    <location>
        <position position="709"/>
    </location>
    <ligand>
        <name>AMP</name>
        <dbReference type="ChEBI" id="CHEBI:456215"/>
    </ligand>
</feature>
<dbReference type="GO" id="GO:0047555">
    <property type="term" value="F:3',5'-cyclic-GMP phosphodiesterase activity"/>
    <property type="evidence" value="ECO:0000318"/>
    <property type="project" value="GO_Central"/>
</dbReference>
<organism evidence="13 14">
    <name type="scientific">Ciona intestinalis</name>
    <name type="common">Transparent sea squirt</name>
    <name type="synonym">Ascidia intestinalis</name>
    <dbReference type="NCBI Taxonomy" id="7719"/>
    <lineage>
        <taxon>Eukaryota</taxon>
        <taxon>Metazoa</taxon>
        <taxon>Chordata</taxon>
        <taxon>Tunicata</taxon>
        <taxon>Ascidiacea</taxon>
        <taxon>Phlebobranchia</taxon>
        <taxon>Cionidae</taxon>
        <taxon>Ciona</taxon>
    </lineage>
</organism>
<dbReference type="GO" id="GO:0006355">
    <property type="term" value="P:regulation of DNA-templated transcription"/>
    <property type="evidence" value="ECO:0007669"/>
    <property type="project" value="InterPro"/>
</dbReference>
<dbReference type="PROSITE" id="PS51845">
    <property type="entry name" value="PDEASE_I_2"/>
    <property type="match status" value="1"/>
</dbReference>
<keyword evidence="14" id="KW-1185">Reference proteome</keyword>
<feature type="binding site" evidence="8">
    <location>
        <position position="539"/>
    </location>
    <ligand>
        <name>Zn(2+)</name>
        <dbReference type="ChEBI" id="CHEBI:29105"/>
        <label>2</label>
    </ligand>
</feature>
<dbReference type="HOGENOM" id="CLU_005940_4_2_1"/>
<keyword evidence="5" id="KW-0114">cAMP</keyword>
<dbReference type="InParanoid" id="F6YN13"/>
<dbReference type="PROSITE" id="PS50112">
    <property type="entry name" value="PAS"/>
    <property type="match status" value="1"/>
</dbReference>
<evidence type="ECO:0000313" key="14">
    <source>
        <dbReference type="Proteomes" id="UP000008144"/>
    </source>
</evidence>
<dbReference type="Gene3D" id="1.10.1300.10">
    <property type="entry name" value="3'5'-cyclic nucleotide phosphodiesterase, catalytic domain"/>
    <property type="match status" value="1"/>
</dbReference>
<evidence type="ECO:0000256" key="2">
    <source>
        <dbReference type="ARBA" id="ARBA00006437"/>
    </source>
</evidence>
<reference evidence="13" key="3">
    <citation type="submission" date="2025-08" db="UniProtKB">
        <authorList>
            <consortium name="Ensembl"/>
        </authorList>
    </citation>
    <scope>IDENTIFICATION</scope>
</reference>
<feature type="binding site" evidence="8">
    <location>
        <position position="538"/>
    </location>
    <ligand>
        <name>Zn(2+)</name>
        <dbReference type="ChEBI" id="CHEBI:29105"/>
        <label>1</label>
    </ligand>
</feature>
<dbReference type="UniPathway" id="UPA00762">
    <property type="reaction ID" value="UER00747"/>
</dbReference>
<dbReference type="PRINTS" id="PR00387">
    <property type="entry name" value="PDIESTERASE1"/>
</dbReference>
<evidence type="ECO:0000256" key="1">
    <source>
        <dbReference type="ARBA" id="ARBA00004703"/>
    </source>
</evidence>
<evidence type="ECO:0000256" key="6">
    <source>
        <dbReference type="PIRSR" id="PIRSR623088-1"/>
    </source>
</evidence>
<dbReference type="InterPro" id="IPR013767">
    <property type="entry name" value="PAS_fold"/>
</dbReference>
<dbReference type="Gene3D" id="3.40.50.2300">
    <property type="match status" value="1"/>
</dbReference>
<dbReference type="AlphaFoldDB" id="F6YN13"/>
<dbReference type="GO" id="GO:0046872">
    <property type="term" value="F:metal ion binding"/>
    <property type="evidence" value="ECO:0007669"/>
    <property type="project" value="UniProtKB-KW"/>
</dbReference>
<feature type="binding site" evidence="8">
    <location>
        <position position="657"/>
    </location>
    <ligand>
        <name>Zn(2+)</name>
        <dbReference type="ChEBI" id="CHEBI:29105"/>
        <label>1</label>
    </ligand>
</feature>
<dbReference type="InterPro" id="IPR035965">
    <property type="entry name" value="PAS-like_dom_sf"/>
</dbReference>
<dbReference type="NCBIfam" id="TIGR00229">
    <property type="entry name" value="sensory_box"/>
    <property type="match status" value="1"/>
</dbReference>
<reference evidence="14" key="1">
    <citation type="journal article" date="2002" name="Science">
        <title>The draft genome of Ciona intestinalis: insights into chordate and vertebrate origins.</title>
        <authorList>
            <person name="Dehal P."/>
            <person name="Satou Y."/>
            <person name="Campbell R.K."/>
            <person name="Chapman J."/>
            <person name="Degnan B."/>
            <person name="De Tomaso A."/>
            <person name="Davidson B."/>
            <person name="Di Gregorio A."/>
            <person name="Gelpke M."/>
            <person name="Goodstein D.M."/>
            <person name="Harafuji N."/>
            <person name="Hastings K.E."/>
            <person name="Ho I."/>
            <person name="Hotta K."/>
            <person name="Huang W."/>
            <person name="Kawashima T."/>
            <person name="Lemaire P."/>
            <person name="Martinez D."/>
            <person name="Meinertzhagen I.A."/>
            <person name="Necula S."/>
            <person name="Nonaka M."/>
            <person name="Putnam N."/>
            <person name="Rash S."/>
            <person name="Saiga H."/>
            <person name="Satake M."/>
            <person name="Terry A."/>
            <person name="Yamada L."/>
            <person name="Wang H.G."/>
            <person name="Awazu S."/>
            <person name="Azumi K."/>
            <person name="Boore J."/>
            <person name="Branno M."/>
            <person name="Chin-Bow S."/>
            <person name="DeSantis R."/>
            <person name="Doyle S."/>
            <person name="Francino P."/>
            <person name="Keys D.N."/>
            <person name="Haga S."/>
            <person name="Hayashi H."/>
            <person name="Hino K."/>
            <person name="Imai K.S."/>
            <person name="Inaba K."/>
            <person name="Kano S."/>
            <person name="Kobayashi K."/>
            <person name="Kobayashi M."/>
            <person name="Lee B.I."/>
            <person name="Makabe K.W."/>
            <person name="Manohar C."/>
            <person name="Matassi G."/>
            <person name="Medina M."/>
            <person name="Mochizuki Y."/>
            <person name="Mount S."/>
            <person name="Morishita T."/>
            <person name="Miura S."/>
            <person name="Nakayama A."/>
            <person name="Nishizaka S."/>
            <person name="Nomoto H."/>
            <person name="Ohta F."/>
            <person name="Oishi K."/>
            <person name="Rigoutsos I."/>
            <person name="Sano M."/>
            <person name="Sasaki A."/>
            <person name="Sasakura Y."/>
            <person name="Shoguchi E."/>
            <person name="Shin-i T."/>
            <person name="Spagnuolo A."/>
            <person name="Stainier D."/>
            <person name="Suzuki M.M."/>
            <person name="Tassy O."/>
            <person name="Takatori N."/>
            <person name="Tokuoka M."/>
            <person name="Yagi K."/>
            <person name="Yoshizaki F."/>
            <person name="Wada S."/>
            <person name="Zhang C."/>
            <person name="Hyatt P.D."/>
            <person name="Larimer F."/>
            <person name="Detter C."/>
            <person name="Doggett N."/>
            <person name="Glavina T."/>
            <person name="Hawkins T."/>
            <person name="Richardson P."/>
            <person name="Lucas S."/>
            <person name="Kohara Y."/>
            <person name="Levine M."/>
            <person name="Satoh N."/>
            <person name="Rokhsar D.S."/>
        </authorList>
    </citation>
    <scope>NUCLEOTIDE SEQUENCE [LARGE SCALE GENOMIC DNA]</scope>
</reference>
<feature type="domain" description="PAS" evidence="11">
    <location>
        <begin position="173"/>
        <end position="227"/>
    </location>
</feature>
<comment type="cofactor">
    <cofactor evidence="9">
        <name>a divalent metal cation</name>
        <dbReference type="ChEBI" id="CHEBI:60240"/>
    </cofactor>
    <text evidence="9">Binds 2 divalent metal cations per subunit. Site 1 may preferentially bind zinc ions, while site 2 has a preference for magnesium and/or manganese ions.</text>
</comment>
<dbReference type="PANTHER" id="PTHR11347">
    <property type="entry name" value="CYCLIC NUCLEOTIDE PHOSPHODIESTERASE"/>
    <property type="match status" value="1"/>
</dbReference>
<evidence type="ECO:0000256" key="9">
    <source>
        <dbReference type="RuleBase" id="RU363067"/>
    </source>
</evidence>
<dbReference type="InterPro" id="IPR003607">
    <property type="entry name" value="HD/PDEase_dom"/>
</dbReference>
<feature type="binding site" evidence="7">
    <location>
        <begin position="498"/>
        <end position="502"/>
    </location>
    <ligand>
        <name>AMP</name>
        <dbReference type="ChEBI" id="CHEBI:456215"/>
    </ligand>
</feature>
<dbReference type="SUPFAM" id="SSF55785">
    <property type="entry name" value="PYP-like sensor domain (PAS domain)"/>
    <property type="match status" value="1"/>
</dbReference>
<comment type="similarity">
    <text evidence="2">Belongs to the cyclic nucleotide phosphodiesterase family. PDE8 subfamily.</text>
</comment>
<dbReference type="STRING" id="7719.ENSCINP00000016568"/>
<dbReference type="EMBL" id="EAAA01002195">
    <property type="status" value="NOT_ANNOTATED_CDS"/>
    <property type="molecule type" value="Genomic_DNA"/>
</dbReference>
<dbReference type="GO" id="GO:0007165">
    <property type="term" value="P:signal transduction"/>
    <property type="evidence" value="ECO:0007669"/>
    <property type="project" value="InterPro"/>
</dbReference>
<feature type="active site" description="Proton donor" evidence="6">
    <location>
        <position position="498"/>
    </location>
</feature>
<dbReference type="InterPro" id="IPR011006">
    <property type="entry name" value="CheY-like_superfamily"/>
</dbReference>
<dbReference type="InterPro" id="IPR036971">
    <property type="entry name" value="PDEase_catalytic_dom_sf"/>
</dbReference>
<feature type="binding site" evidence="8">
    <location>
        <position position="539"/>
    </location>
    <ligand>
        <name>Zn(2+)</name>
        <dbReference type="ChEBI" id="CHEBI:29105"/>
        <label>1</label>
    </ligand>
</feature>
<evidence type="ECO:0000256" key="7">
    <source>
        <dbReference type="PIRSR" id="PIRSR623088-2"/>
    </source>
</evidence>
<name>F6YN13_CIOIN</name>
<dbReference type="SUPFAM" id="SSF52172">
    <property type="entry name" value="CheY-like"/>
    <property type="match status" value="1"/>
</dbReference>
<dbReference type="GO" id="GO:0006198">
    <property type="term" value="P:cAMP catabolic process"/>
    <property type="evidence" value="ECO:0007669"/>
    <property type="project" value="UniProtKB-UniPathway"/>
</dbReference>
<dbReference type="Ensembl" id="ENSCINT00000016568.3">
    <property type="protein sequence ID" value="ENSCINP00000016568.3"/>
    <property type="gene ID" value="ENSCING00000008111.3"/>
</dbReference>
<dbReference type="CDD" id="cd00130">
    <property type="entry name" value="PAS"/>
    <property type="match status" value="1"/>
</dbReference>
<dbReference type="Pfam" id="PF00233">
    <property type="entry name" value="PDEase_I"/>
    <property type="match status" value="1"/>
</dbReference>
<dbReference type="GO" id="GO:0070374">
    <property type="term" value="P:positive regulation of ERK1 and ERK2 cascade"/>
    <property type="evidence" value="ECO:0000318"/>
    <property type="project" value="GO_Central"/>
</dbReference>
<dbReference type="SMART" id="SM00471">
    <property type="entry name" value="HDc"/>
    <property type="match status" value="1"/>
</dbReference>
<dbReference type="OMA" id="IDHRGQR"/>
<comment type="pathway">
    <text evidence="1">Purine metabolism; 3',5'-cyclic AMP degradation; AMP from 3',5'-cyclic AMP: step 1/1.</text>
</comment>
<dbReference type="InterPro" id="IPR023088">
    <property type="entry name" value="PDEase"/>
</dbReference>
<dbReference type="GeneTree" id="ENSGT00940000168652"/>
<dbReference type="GO" id="GO:0141162">
    <property type="term" value="P:negative regulation of cAMP/PKA signal transduction"/>
    <property type="evidence" value="ECO:0000318"/>
    <property type="project" value="GO_Central"/>
</dbReference>
<dbReference type="PROSITE" id="PS00126">
    <property type="entry name" value="PDEASE_I_1"/>
    <property type="match status" value="1"/>
</dbReference>
<dbReference type="Pfam" id="PF23198">
    <property type="entry name" value="PDE8A_N"/>
    <property type="match status" value="1"/>
</dbReference>
<feature type="binding site" evidence="7">
    <location>
        <position position="539"/>
    </location>
    <ligand>
        <name>AMP</name>
        <dbReference type="ChEBI" id="CHEBI:456215"/>
    </ligand>
</feature>
<dbReference type="InterPro" id="IPR002073">
    <property type="entry name" value="PDEase_catalytic_dom"/>
</dbReference>
<feature type="binding site" evidence="7">
    <location>
        <position position="657"/>
    </location>
    <ligand>
        <name>AMP</name>
        <dbReference type="ChEBI" id="CHEBI:456215"/>
    </ligand>
</feature>
<dbReference type="InterPro" id="IPR057304">
    <property type="entry name" value="PDE8-like_REC_N"/>
</dbReference>
<dbReference type="FunCoup" id="F6YN13">
    <property type="interactions" value="23"/>
</dbReference>
<reference evidence="13" key="2">
    <citation type="journal article" date="2008" name="Genome Biol.">
        <title>Improved genome assembly and evidence-based global gene model set for the chordate Ciona intestinalis: new insight into intron and operon populations.</title>
        <authorList>
            <person name="Satou Y."/>
            <person name="Mineta K."/>
            <person name="Ogasawara M."/>
            <person name="Sasakura Y."/>
            <person name="Shoguchi E."/>
            <person name="Ueno K."/>
            <person name="Yamada L."/>
            <person name="Matsumoto J."/>
            <person name="Wasserscheid J."/>
            <person name="Dewar K."/>
            <person name="Wiley G.B."/>
            <person name="Macmil S.L."/>
            <person name="Roe B.A."/>
            <person name="Zeller R.W."/>
            <person name="Hastings K.E."/>
            <person name="Lemaire P."/>
            <person name="Lindquist E."/>
            <person name="Endo T."/>
            <person name="Hotta K."/>
            <person name="Inaba K."/>
        </authorList>
    </citation>
    <scope>NUCLEOTIDE SEQUENCE [LARGE SCALE GENOMIC DNA]</scope>
    <source>
        <strain evidence="13">wild type</strain>
    </source>
</reference>
<dbReference type="InterPro" id="IPR023174">
    <property type="entry name" value="PDEase_CS"/>
</dbReference>
<reference evidence="13" key="4">
    <citation type="submission" date="2025-09" db="UniProtKB">
        <authorList>
            <consortium name="Ensembl"/>
        </authorList>
    </citation>
    <scope>IDENTIFICATION</scope>
</reference>
<protein>
    <recommendedName>
        <fullName evidence="9">Phosphodiesterase</fullName>
        <ecNumber evidence="9">3.1.4.-</ecNumber>
    </recommendedName>
</protein>
<evidence type="ECO:0000256" key="8">
    <source>
        <dbReference type="PIRSR" id="PIRSR623088-3"/>
    </source>
</evidence>
<evidence type="ECO:0000256" key="10">
    <source>
        <dbReference type="SAM" id="MobiDB-lite"/>
    </source>
</evidence>
<keyword evidence="3 8" id="KW-0479">Metal-binding</keyword>